<evidence type="ECO:0000313" key="3">
    <source>
        <dbReference type="Proteomes" id="UP000777440"/>
    </source>
</evidence>
<feature type="signal peptide" evidence="1">
    <location>
        <begin position="1"/>
        <end position="23"/>
    </location>
</feature>
<reference evidence="2 3" key="1">
    <citation type="journal article" date="2021" name="MBio">
        <title>Poor Competitiveness of Bradyrhizobium in Pigeon Pea Root Colonization in Indian Soils.</title>
        <authorList>
            <person name="Chalasani D."/>
            <person name="Basu A."/>
            <person name="Pullabhotla S.V.S.R.N."/>
            <person name="Jorrin B."/>
            <person name="Neal A.L."/>
            <person name="Poole P.S."/>
            <person name="Podile A.R."/>
            <person name="Tkacz A."/>
        </authorList>
    </citation>
    <scope>NUCLEOTIDE SEQUENCE [LARGE SCALE GENOMIC DNA]</scope>
    <source>
        <strain evidence="2 3">HU12</strain>
    </source>
</reference>
<organism evidence="2 3">
    <name type="scientific">Microbacterium ureisolvens</name>
    <dbReference type="NCBI Taxonomy" id="2781186"/>
    <lineage>
        <taxon>Bacteria</taxon>
        <taxon>Bacillati</taxon>
        <taxon>Actinomycetota</taxon>
        <taxon>Actinomycetes</taxon>
        <taxon>Micrococcales</taxon>
        <taxon>Microbacteriaceae</taxon>
        <taxon>Microbacterium</taxon>
    </lineage>
</organism>
<accession>A0ABS7HXC0</accession>
<sequence>MKSAAAAALVLCATLGGAAAAQANGWVYEMPATSQGNHEATWGDNCEKIEFDYDGVTSYTLPDTYTVVVVKAGNTNTVYEFFGGGDVSALNGKDISHIIYCPGPGGS</sequence>
<comment type="caution">
    <text evidence="2">The sequence shown here is derived from an EMBL/GenBank/DDBJ whole genome shotgun (WGS) entry which is preliminary data.</text>
</comment>
<proteinExistence type="predicted"/>
<protein>
    <recommendedName>
        <fullName evidence="4">Secreted protein</fullName>
    </recommendedName>
</protein>
<evidence type="ECO:0000256" key="1">
    <source>
        <dbReference type="SAM" id="SignalP"/>
    </source>
</evidence>
<dbReference type="RefSeq" id="WP_220338860.1">
    <property type="nucleotide sequence ID" value="NZ_JAEUAX010000002.1"/>
</dbReference>
<feature type="chain" id="PRO_5046938041" description="Secreted protein" evidence="1">
    <location>
        <begin position="24"/>
        <end position="107"/>
    </location>
</feature>
<dbReference type="EMBL" id="JAEUAX010000002">
    <property type="protein sequence ID" value="MBW9109019.1"/>
    <property type="molecule type" value="Genomic_DNA"/>
</dbReference>
<keyword evidence="1" id="KW-0732">Signal</keyword>
<dbReference type="Proteomes" id="UP000777440">
    <property type="component" value="Unassembled WGS sequence"/>
</dbReference>
<gene>
    <name evidence="2" type="ORF">JNB61_04495</name>
</gene>
<evidence type="ECO:0008006" key="4">
    <source>
        <dbReference type="Google" id="ProtNLM"/>
    </source>
</evidence>
<keyword evidence="3" id="KW-1185">Reference proteome</keyword>
<name>A0ABS7HXC0_9MICO</name>
<evidence type="ECO:0000313" key="2">
    <source>
        <dbReference type="EMBL" id="MBW9109019.1"/>
    </source>
</evidence>